<evidence type="ECO:0000313" key="2">
    <source>
        <dbReference type="Proteomes" id="UP000215914"/>
    </source>
</evidence>
<reference evidence="2" key="1">
    <citation type="journal article" date="2017" name="Nature">
        <title>The sunflower genome provides insights into oil metabolism, flowering and Asterid evolution.</title>
        <authorList>
            <person name="Badouin H."/>
            <person name="Gouzy J."/>
            <person name="Grassa C.J."/>
            <person name="Murat F."/>
            <person name="Staton S.E."/>
            <person name="Cottret L."/>
            <person name="Lelandais-Briere C."/>
            <person name="Owens G.L."/>
            <person name="Carrere S."/>
            <person name="Mayjonade B."/>
            <person name="Legrand L."/>
            <person name="Gill N."/>
            <person name="Kane N.C."/>
            <person name="Bowers J.E."/>
            <person name="Hubner S."/>
            <person name="Bellec A."/>
            <person name="Berard A."/>
            <person name="Berges H."/>
            <person name="Blanchet N."/>
            <person name="Boniface M.C."/>
            <person name="Brunel D."/>
            <person name="Catrice O."/>
            <person name="Chaidir N."/>
            <person name="Claudel C."/>
            <person name="Donnadieu C."/>
            <person name="Faraut T."/>
            <person name="Fievet G."/>
            <person name="Helmstetter N."/>
            <person name="King M."/>
            <person name="Knapp S.J."/>
            <person name="Lai Z."/>
            <person name="Le Paslier M.C."/>
            <person name="Lippi Y."/>
            <person name="Lorenzon L."/>
            <person name="Mandel J.R."/>
            <person name="Marage G."/>
            <person name="Marchand G."/>
            <person name="Marquand E."/>
            <person name="Bret-Mestries E."/>
            <person name="Morien E."/>
            <person name="Nambeesan S."/>
            <person name="Nguyen T."/>
            <person name="Pegot-Espagnet P."/>
            <person name="Pouilly N."/>
            <person name="Raftis F."/>
            <person name="Sallet E."/>
            <person name="Schiex T."/>
            <person name="Thomas J."/>
            <person name="Vandecasteele C."/>
            <person name="Vares D."/>
            <person name="Vear F."/>
            <person name="Vautrin S."/>
            <person name="Crespi M."/>
            <person name="Mangin B."/>
            <person name="Burke J.M."/>
            <person name="Salse J."/>
            <person name="Munos S."/>
            <person name="Vincourt P."/>
            <person name="Rieseberg L.H."/>
            <person name="Langlade N.B."/>
        </authorList>
    </citation>
    <scope>NUCLEOTIDE SEQUENCE [LARGE SCALE GENOMIC DNA]</scope>
    <source>
        <strain evidence="2">cv. SF193</strain>
    </source>
</reference>
<organism evidence="1 2">
    <name type="scientific">Helianthus annuus</name>
    <name type="common">Common sunflower</name>
    <dbReference type="NCBI Taxonomy" id="4232"/>
    <lineage>
        <taxon>Eukaryota</taxon>
        <taxon>Viridiplantae</taxon>
        <taxon>Streptophyta</taxon>
        <taxon>Embryophyta</taxon>
        <taxon>Tracheophyta</taxon>
        <taxon>Spermatophyta</taxon>
        <taxon>Magnoliopsida</taxon>
        <taxon>eudicotyledons</taxon>
        <taxon>Gunneridae</taxon>
        <taxon>Pentapetalae</taxon>
        <taxon>asterids</taxon>
        <taxon>campanulids</taxon>
        <taxon>Asterales</taxon>
        <taxon>Asteraceae</taxon>
        <taxon>Asteroideae</taxon>
        <taxon>Heliantheae alliance</taxon>
        <taxon>Heliantheae</taxon>
        <taxon>Helianthus</taxon>
    </lineage>
</organism>
<proteinExistence type="predicted"/>
<name>A0A251VLR6_HELAN</name>
<dbReference type="EMBL" id="CM007890">
    <property type="protein sequence ID" value="OTG35952.1"/>
    <property type="molecule type" value="Genomic_DNA"/>
</dbReference>
<evidence type="ECO:0000313" key="1">
    <source>
        <dbReference type="EMBL" id="OTG35952.1"/>
    </source>
</evidence>
<dbReference type="InParanoid" id="A0A251VLR6"/>
<sequence length="53" mass="6037">MRYTNNSFCLNLNNITIAIILVQGKLFVRPHGISVYKFCGSFSMSCTPARPRR</sequence>
<gene>
    <name evidence="1" type="ORF">HannXRQ_Chr01g0002301</name>
</gene>
<protein>
    <submittedName>
        <fullName evidence="1">Uncharacterized protein</fullName>
    </submittedName>
</protein>
<dbReference type="AlphaFoldDB" id="A0A251VLR6"/>
<keyword evidence="2" id="KW-1185">Reference proteome</keyword>
<dbReference type="Proteomes" id="UP000215914">
    <property type="component" value="Chromosome 1"/>
</dbReference>
<accession>A0A251VLR6</accession>